<name>A0A561TJX7_9ACTN</name>
<feature type="transmembrane region" description="Helical" evidence="2">
    <location>
        <begin position="163"/>
        <end position="186"/>
    </location>
</feature>
<feature type="region of interest" description="Disordered" evidence="1">
    <location>
        <begin position="19"/>
        <end position="43"/>
    </location>
</feature>
<comment type="caution">
    <text evidence="3">The sequence shown here is derived from an EMBL/GenBank/DDBJ whole genome shotgun (WGS) entry which is preliminary data.</text>
</comment>
<feature type="compositionally biased region" description="Basic and acidic residues" evidence="1">
    <location>
        <begin position="34"/>
        <end position="43"/>
    </location>
</feature>
<feature type="compositionally biased region" description="Low complexity" evidence="1">
    <location>
        <begin position="429"/>
        <end position="441"/>
    </location>
</feature>
<evidence type="ECO:0000256" key="1">
    <source>
        <dbReference type="SAM" id="MobiDB-lite"/>
    </source>
</evidence>
<feature type="transmembrane region" description="Helical" evidence="2">
    <location>
        <begin position="206"/>
        <end position="226"/>
    </location>
</feature>
<keyword evidence="2" id="KW-1133">Transmembrane helix</keyword>
<feature type="transmembrane region" description="Helical" evidence="2">
    <location>
        <begin position="130"/>
        <end position="151"/>
    </location>
</feature>
<dbReference type="Proteomes" id="UP000316603">
    <property type="component" value="Unassembled WGS sequence"/>
</dbReference>
<gene>
    <name evidence="3" type="ORF">FHX78_114437</name>
</gene>
<protein>
    <submittedName>
        <fullName evidence="3">Uncharacterized protein</fullName>
    </submittedName>
</protein>
<reference evidence="3 4" key="1">
    <citation type="submission" date="2019-06" db="EMBL/GenBank/DDBJ databases">
        <title>Sequencing the genomes of 1000 actinobacteria strains.</title>
        <authorList>
            <person name="Klenk H.-P."/>
        </authorList>
    </citation>
    <scope>NUCLEOTIDE SEQUENCE [LARGE SCALE GENOMIC DNA]</scope>
    <source>
        <strain evidence="3 4">DSM 41695</strain>
    </source>
</reference>
<sequence>MSTENGRVRLPAVLKAPVPCPGVNGTGEPPAEPPARRVDRTDSRERAVLMRALSDANSLLARGQRELGAACAAVVKSAHDVDRGIGALVRFQRIGGALPAPGTSDAPSHRTPLVNAVPPHRPRPARLWKWLVWPMSLLAAFFDSVFVASTIHEVLGLSEDEQVQYWLAYLPGVGITVCLLAVGSFLAERLAAEAVPGRRRRLVEPWACVIGLLLLVMACGAVRILIAAESDAYLVVYAPVILVLLLLLGIAAIVTKVRSYDPAGVAEAEERRASRKAVEGGRKHAKAVGRGLAERMKAADDLSDRTRKALTAHVTEWFALKTAFDSMEQAARRHVEDAATGLVEERARTGLAGAFDFPLATTDWPEEPGLREARGQYPERRREGPGIEWDLLAEAEHVLDLYHPDGFADRLRRVLGELDRQWSAHGPAEEAVIAEVEAPGAEGEKGGEKERTG</sequence>
<feature type="region of interest" description="Disordered" evidence="1">
    <location>
        <begin position="425"/>
        <end position="453"/>
    </location>
</feature>
<evidence type="ECO:0000313" key="4">
    <source>
        <dbReference type="Proteomes" id="UP000316603"/>
    </source>
</evidence>
<keyword evidence="2" id="KW-0812">Transmembrane</keyword>
<proteinExistence type="predicted"/>
<evidence type="ECO:0000256" key="2">
    <source>
        <dbReference type="SAM" id="Phobius"/>
    </source>
</evidence>
<organism evidence="3 4">
    <name type="scientific">Streptomyces capillispiralis</name>
    <dbReference type="NCBI Taxonomy" id="68182"/>
    <lineage>
        <taxon>Bacteria</taxon>
        <taxon>Bacillati</taxon>
        <taxon>Actinomycetota</taxon>
        <taxon>Actinomycetes</taxon>
        <taxon>Kitasatosporales</taxon>
        <taxon>Streptomycetaceae</taxon>
        <taxon>Streptomyces</taxon>
    </lineage>
</organism>
<feature type="compositionally biased region" description="Basic and acidic residues" evidence="1">
    <location>
        <begin position="442"/>
        <end position="453"/>
    </location>
</feature>
<accession>A0A561TJX7</accession>
<dbReference type="AlphaFoldDB" id="A0A561TJX7"/>
<feature type="transmembrane region" description="Helical" evidence="2">
    <location>
        <begin position="232"/>
        <end position="254"/>
    </location>
</feature>
<dbReference type="EMBL" id="VIWV01000001">
    <property type="protein sequence ID" value="TWF87428.1"/>
    <property type="molecule type" value="Genomic_DNA"/>
</dbReference>
<keyword evidence="4" id="KW-1185">Reference proteome</keyword>
<keyword evidence="2" id="KW-0472">Membrane</keyword>
<evidence type="ECO:0000313" key="3">
    <source>
        <dbReference type="EMBL" id="TWF87428.1"/>
    </source>
</evidence>